<gene>
    <name evidence="1" type="ORF">BV898_08271</name>
</gene>
<keyword evidence="2" id="KW-1185">Reference proteome</keyword>
<protein>
    <submittedName>
        <fullName evidence="1">Uncharacterized protein</fullName>
    </submittedName>
</protein>
<dbReference type="EMBL" id="MTYJ01000058">
    <property type="protein sequence ID" value="OQV17647.1"/>
    <property type="molecule type" value="Genomic_DNA"/>
</dbReference>
<evidence type="ECO:0000313" key="1">
    <source>
        <dbReference type="EMBL" id="OQV17647.1"/>
    </source>
</evidence>
<comment type="caution">
    <text evidence="1">The sequence shown here is derived from an EMBL/GenBank/DDBJ whole genome shotgun (WGS) entry which is preliminary data.</text>
</comment>
<accession>A0A1W0WR60</accession>
<dbReference type="Proteomes" id="UP000192578">
    <property type="component" value="Unassembled WGS sequence"/>
</dbReference>
<dbReference type="AlphaFoldDB" id="A0A1W0WR60"/>
<proteinExistence type="predicted"/>
<evidence type="ECO:0000313" key="2">
    <source>
        <dbReference type="Proteomes" id="UP000192578"/>
    </source>
</evidence>
<name>A0A1W0WR60_HYPEX</name>
<reference evidence="2" key="1">
    <citation type="submission" date="2017-01" db="EMBL/GenBank/DDBJ databases">
        <title>Comparative genomics of anhydrobiosis in the tardigrade Hypsibius dujardini.</title>
        <authorList>
            <person name="Yoshida Y."/>
            <person name="Koutsovoulos G."/>
            <person name="Laetsch D."/>
            <person name="Stevens L."/>
            <person name="Kumar S."/>
            <person name="Horikawa D."/>
            <person name="Ishino K."/>
            <person name="Komine S."/>
            <person name="Tomita M."/>
            <person name="Blaxter M."/>
            <person name="Arakawa K."/>
        </authorList>
    </citation>
    <scope>NUCLEOTIDE SEQUENCE [LARGE SCALE GENOMIC DNA]</scope>
    <source>
        <strain evidence="2">Z151</strain>
    </source>
</reference>
<organism evidence="1 2">
    <name type="scientific">Hypsibius exemplaris</name>
    <name type="common">Freshwater tardigrade</name>
    <dbReference type="NCBI Taxonomy" id="2072580"/>
    <lineage>
        <taxon>Eukaryota</taxon>
        <taxon>Metazoa</taxon>
        <taxon>Ecdysozoa</taxon>
        <taxon>Tardigrada</taxon>
        <taxon>Eutardigrada</taxon>
        <taxon>Parachela</taxon>
        <taxon>Hypsibioidea</taxon>
        <taxon>Hypsibiidae</taxon>
        <taxon>Hypsibius</taxon>
    </lineage>
</organism>
<sequence>MKVSSATIGARVHDATSSVWAVATVMLVLGFKGCYVGQRLSKTTTGIHIEPEIYTPQALVEHDYVIPWITHILHKRGMTGHVDSQEV</sequence>